<reference evidence="5 8" key="2">
    <citation type="journal article" date="2024" name="Int. J. Syst. Evol. Microbiol.">
        <title>Lacrimispora brassicae sp. nov. isolated from fermented cabbage, and proposal of Clostridium indicum Gundawar et al. 2019 and Clostridium methoxybenzovorans Mechichi et al. 1999 as heterotypic synonyms of Lacrimispora amygdalina (Parshina et al. 2003) Haas and Blanchard 2020 and Lacrimispora indolis (McClung and McCoy 1957) Haas and Blanchard 2020, respectively.</title>
        <authorList>
            <person name="Kobayashi H."/>
            <person name="Tanizawa Y."/>
            <person name="Sakamoto M."/>
            <person name="Ohkuma M."/>
            <person name="Tohno M."/>
        </authorList>
    </citation>
    <scope>NUCLEOTIDE SEQUENCE [LARGE SCALE GENOMIC DNA]</scope>
    <source>
        <strain evidence="5 8">DSM 12857</strain>
    </source>
</reference>
<dbReference type="FunFam" id="3.40.109.10:FF:000001">
    <property type="entry name" value="Nitroreductase family"/>
    <property type="match status" value="1"/>
</dbReference>
<dbReference type="CDD" id="cd02140">
    <property type="entry name" value="Frm2-like"/>
    <property type="match status" value="1"/>
</dbReference>
<dbReference type="InterPro" id="IPR029479">
    <property type="entry name" value="Nitroreductase"/>
</dbReference>
<dbReference type="EMBL" id="QOHO01000019">
    <property type="protein sequence ID" value="RFZ79731.1"/>
    <property type="molecule type" value="Genomic_DNA"/>
</dbReference>
<evidence type="ECO:0000259" key="4">
    <source>
        <dbReference type="Pfam" id="PF00881"/>
    </source>
</evidence>
<dbReference type="OrthoDB" id="9810617at2"/>
<dbReference type="AlphaFoldDB" id="A0A3E2NFS1"/>
<gene>
    <name evidence="6" type="ORF">DS742_06795</name>
    <name evidence="5" type="ORF">LAD12857_02900</name>
</gene>
<dbReference type="InterPro" id="IPR033877">
    <property type="entry name" value="Frm2/Hbn1"/>
</dbReference>
<feature type="domain" description="Nitroreductase" evidence="4">
    <location>
        <begin position="8"/>
        <end position="168"/>
    </location>
</feature>
<dbReference type="Pfam" id="PF00881">
    <property type="entry name" value="Nitroreductase"/>
    <property type="match status" value="1"/>
</dbReference>
<keyword evidence="2" id="KW-0963">Cytoplasm</keyword>
<accession>A0A3E2NFS1</accession>
<dbReference type="PANTHER" id="PTHR43035">
    <property type="entry name" value="FATTY ACID REPRESSION MUTANT PROTEIN 2-RELATED"/>
    <property type="match status" value="1"/>
</dbReference>
<comment type="subcellular location">
    <subcellularLocation>
        <location evidence="1">Cytoplasm</location>
    </subcellularLocation>
</comment>
<dbReference type="PANTHER" id="PTHR43035:SF1">
    <property type="entry name" value="FATTY ACID REPRESSION MUTANT PROTEIN 2-RELATED"/>
    <property type="match status" value="1"/>
</dbReference>
<organism evidence="6 7">
    <name type="scientific">Lacrimispora amygdalina</name>
    <dbReference type="NCBI Taxonomy" id="253257"/>
    <lineage>
        <taxon>Bacteria</taxon>
        <taxon>Bacillati</taxon>
        <taxon>Bacillota</taxon>
        <taxon>Clostridia</taxon>
        <taxon>Lachnospirales</taxon>
        <taxon>Lachnospiraceae</taxon>
        <taxon>Lacrimispora</taxon>
    </lineage>
</organism>
<dbReference type="InterPro" id="IPR000415">
    <property type="entry name" value="Nitroreductase-like"/>
</dbReference>
<evidence type="ECO:0000313" key="6">
    <source>
        <dbReference type="EMBL" id="RFZ79731.1"/>
    </source>
</evidence>
<name>A0A3E2NFS1_9FIRM</name>
<dbReference type="Proteomes" id="UP001419084">
    <property type="component" value="Unassembled WGS sequence"/>
</dbReference>
<comment type="caution">
    <text evidence="6">The sequence shown here is derived from an EMBL/GenBank/DDBJ whole genome shotgun (WGS) entry which is preliminary data.</text>
</comment>
<evidence type="ECO:0000256" key="2">
    <source>
        <dbReference type="ARBA" id="ARBA00022490"/>
    </source>
</evidence>
<dbReference type="GO" id="GO:0016491">
    <property type="term" value="F:oxidoreductase activity"/>
    <property type="evidence" value="ECO:0007669"/>
    <property type="project" value="UniProtKB-KW"/>
</dbReference>
<dbReference type="Gene3D" id="3.40.109.10">
    <property type="entry name" value="NADH Oxidase"/>
    <property type="match status" value="1"/>
</dbReference>
<dbReference type="Proteomes" id="UP000260680">
    <property type="component" value="Unassembled WGS sequence"/>
</dbReference>
<sequence length="190" mass="21653">MSFIQSLEKRRTYYNINRDLPVSEEEVLDMIRKVTEATPDAFNMKSARVAVALGEKQDQLWDGVYDAFGGQIDRDKINTFKSGYGTVLYFIDEAVIKSYQEQFALYADNFPVWANQANGMLQSNIWTALREAGVGASLQHYNPVINETVSRLFHIPDHWKLIAQMPFGGIGAEPDAKEKEDIEKRVIVKK</sequence>
<reference evidence="6 7" key="1">
    <citation type="submission" date="2018-07" db="EMBL/GenBank/DDBJ databases">
        <title>New species, Clostridium PI-S10-A1B.</title>
        <authorList>
            <person name="Krishna G."/>
            <person name="Summeta K."/>
            <person name="Shikha S."/>
            <person name="Prabhu P.B."/>
            <person name="Suresh K."/>
        </authorList>
    </citation>
    <scope>NUCLEOTIDE SEQUENCE [LARGE SCALE GENOMIC DNA]</scope>
    <source>
        <strain evidence="6 7">PI-S10-A1B</strain>
    </source>
</reference>
<keyword evidence="8" id="KW-1185">Reference proteome</keyword>
<dbReference type="GO" id="GO:0034599">
    <property type="term" value="P:cellular response to oxidative stress"/>
    <property type="evidence" value="ECO:0007669"/>
    <property type="project" value="InterPro"/>
</dbReference>
<dbReference type="RefSeq" id="WP_117416238.1">
    <property type="nucleotide sequence ID" value="NZ_BRPJ01000004.1"/>
</dbReference>
<dbReference type="SUPFAM" id="SSF55469">
    <property type="entry name" value="FMN-dependent nitroreductase-like"/>
    <property type="match status" value="1"/>
</dbReference>
<keyword evidence="3" id="KW-0560">Oxidoreductase</keyword>
<evidence type="ECO:0000313" key="8">
    <source>
        <dbReference type="Proteomes" id="UP001419084"/>
    </source>
</evidence>
<dbReference type="EMBL" id="BRPJ01000004">
    <property type="protein sequence ID" value="GLB28367.1"/>
    <property type="molecule type" value="Genomic_DNA"/>
</dbReference>
<evidence type="ECO:0000256" key="1">
    <source>
        <dbReference type="ARBA" id="ARBA00004496"/>
    </source>
</evidence>
<proteinExistence type="predicted"/>
<evidence type="ECO:0000256" key="3">
    <source>
        <dbReference type="ARBA" id="ARBA00023002"/>
    </source>
</evidence>
<protein>
    <submittedName>
        <fullName evidence="6">Nitroreductase</fullName>
    </submittedName>
</protein>
<dbReference type="GO" id="GO:0005737">
    <property type="term" value="C:cytoplasm"/>
    <property type="evidence" value="ECO:0007669"/>
    <property type="project" value="UniProtKB-SubCell"/>
</dbReference>
<evidence type="ECO:0000313" key="5">
    <source>
        <dbReference type="EMBL" id="GLB28367.1"/>
    </source>
</evidence>
<evidence type="ECO:0000313" key="7">
    <source>
        <dbReference type="Proteomes" id="UP000260680"/>
    </source>
</evidence>